<accession>A0ABV7JPR6</accession>
<evidence type="ECO:0000313" key="2">
    <source>
        <dbReference type="Proteomes" id="UP001595526"/>
    </source>
</evidence>
<reference evidence="2" key="1">
    <citation type="journal article" date="2019" name="Int. J. Syst. Evol. Microbiol.">
        <title>The Global Catalogue of Microorganisms (GCM) 10K type strain sequencing project: providing services to taxonomists for standard genome sequencing and annotation.</title>
        <authorList>
            <consortium name="The Broad Institute Genomics Platform"/>
            <consortium name="The Broad Institute Genome Sequencing Center for Infectious Disease"/>
            <person name="Wu L."/>
            <person name="Ma J."/>
        </authorList>
    </citation>
    <scope>NUCLEOTIDE SEQUENCE [LARGE SCALE GENOMIC DNA]</scope>
    <source>
        <strain evidence="2">KCTC 52416</strain>
    </source>
</reference>
<sequence length="504" mass="54246">MLEAISQEHGFYFAYNSKLVAEDSVIALSGFRGSVATFLDQTFGSEYEFKEAPGYVIIRYAPRSLEVTFTVEHERKGTLVIEGRIRDAANNADIEGASIYEPNVLASTLSDAQGRFRLAIRRRDESVWLRVRKANYRDTTLVLLPAVQVHPERKERRYTFYPGADGKSGLENSRLGRFFSNSKRRIQRINLGGFFAHSPYQVSLAPGLSSQGFFNSQIVNELSLNIIGGYTAGVSGVEIAGAFNINEQHAKHFQAAGIFNLVGHDVQGVQLAGVSNTVINAVSGVQVAGVGNWAGDVRGVQLSGAFNKADNTRGVQVAGALNTSDGDADIQVAGILNVGGKVRGIQIATLLNIADSSDYPIAIVNLIKNGRKSVSAGADESGMLQLTFRSGGRVLYGLIGVGHHLANRPAKYGIEAGIGACLLERNAYLLNVEVASRTTTDLQRVSASNLTLRLLPELRIGQYIAVSAGPALIYSSSDPAPALPKVGNDRPLRPGFYGGLSFRW</sequence>
<evidence type="ECO:0000313" key="1">
    <source>
        <dbReference type="EMBL" id="MFC3199981.1"/>
    </source>
</evidence>
<keyword evidence="2" id="KW-1185">Reference proteome</keyword>
<dbReference type="SUPFAM" id="SSF49464">
    <property type="entry name" value="Carboxypeptidase regulatory domain-like"/>
    <property type="match status" value="1"/>
</dbReference>
<protein>
    <recommendedName>
        <fullName evidence="3">Carboxypeptidase-like regulatory domain-containing protein</fullName>
    </recommendedName>
</protein>
<dbReference type="EMBL" id="JBHRTA010000062">
    <property type="protein sequence ID" value="MFC3199981.1"/>
    <property type="molecule type" value="Genomic_DNA"/>
</dbReference>
<evidence type="ECO:0008006" key="3">
    <source>
        <dbReference type="Google" id="ProtNLM"/>
    </source>
</evidence>
<name>A0ABV7JPR6_9SPHI</name>
<dbReference type="Proteomes" id="UP001595526">
    <property type="component" value="Unassembled WGS sequence"/>
</dbReference>
<proteinExistence type="predicted"/>
<gene>
    <name evidence="1" type="ORF">ACFOET_20340</name>
</gene>
<comment type="caution">
    <text evidence="1">The sequence shown here is derived from an EMBL/GenBank/DDBJ whole genome shotgun (WGS) entry which is preliminary data.</text>
</comment>
<organism evidence="1 2">
    <name type="scientific">Parapedobacter deserti</name>
    <dbReference type="NCBI Taxonomy" id="1912957"/>
    <lineage>
        <taxon>Bacteria</taxon>
        <taxon>Pseudomonadati</taxon>
        <taxon>Bacteroidota</taxon>
        <taxon>Sphingobacteriia</taxon>
        <taxon>Sphingobacteriales</taxon>
        <taxon>Sphingobacteriaceae</taxon>
        <taxon>Parapedobacter</taxon>
    </lineage>
</organism>
<dbReference type="InterPro" id="IPR008969">
    <property type="entry name" value="CarboxyPept-like_regulatory"/>
</dbReference>